<proteinExistence type="predicted"/>
<organism evidence="1 2">
    <name type="scientific">Hypoxylon rubiginosum</name>
    <dbReference type="NCBI Taxonomy" id="110542"/>
    <lineage>
        <taxon>Eukaryota</taxon>
        <taxon>Fungi</taxon>
        <taxon>Dikarya</taxon>
        <taxon>Ascomycota</taxon>
        <taxon>Pezizomycotina</taxon>
        <taxon>Sordariomycetes</taxon>
        <taxon>Xylariomycetidae</taxon>
        <taxon>Xylariales</taxon>
        <taxon>Hypoxylaceae</taxon>
        <taxon>Hypoxylon</taxon>
    </lineage>
</organism>
<comment type="caution">
    <text evidence="1">The sequence shown here is derived from an EMBL/GenBank/DDBJ whole genome shotgun (WGS) entry which is preliminary data.</text>
</comment>
<accession>A0ACC0CZS2</accession>
<reference evidence="1 2" key="1">
    <citation type="journal article" date="2022" name="New Phytol.">
        <title>Ecological generalism drives hyperdiversity of secondary metabolite gene clusters in xylarialean endophytes.</title>
        <authorList>
            <person name="Franco M.E.E."/>
            <person name="Wisecaver J.H."/>
            <person name="Arnold A.E."/>
            <person name="Ju Y.M."/>
            <person name="Slot J.C."/>
            <person name="Ahrendt S."/>
            <person name="Moore L.P."/>
            <person name="Eastman K.E."/>
            <person name="Scott K."/>
            <person name="Konkel Z."/>
            <person name="Mondo S.J."/>
            <person name="Kuo A."/>
            <person name="Hayes R.D."/>
            <person name="Haridas S."/>
            <person name="Andreopoulos B."/>
            <person name="Riley R."/>
            <person name="LaButti K."/>
            <person name="Pangilinan J."/>
            <person name="Lipzen A."/>
            <person name="Amirebrahimi M."/>
            <person name="Yan J."/>
            <person name="Adam C."/>
            <person name="Keymanesh K."/>
            <person name="Ng V."/>
            <person name="Louie K."/>
            <person name="Northen T."/>
            <person name="Drula E."/>
            <person name="Henrissat B."/>
            <person name="Hsieh H.M."/>
            <person name="Youens-Clark K."/>
            <person name="Lutzoni F."/>
            <person name="Miadlikowska J."/>
            <person name="Eastwood D.C."/>
            <person name="Hamelin R.C."/>
            <person name="Grigoriev I.V."/>
            <person name="U'Ren J.M."/>
        </authorList>
    </citation>
    <scope>NUCLEOTIDE SEQUENCE [LARGE SCALE GENOMIC DNA]</scope>
    <source>
        <strain evidence="1 2">ER1909</strain>
    </source>
</reference>
<keyword evidence="2" id="KW-1185">Reference proteome</keyword>
<name>A0ACC0CZS2_9PEZI</name>
<protein>
    <submittedName>
        <fullName evidence="1">Uncharacterized protein</fullName>
    </submittedName>
</protein>
<dbReference type="EMBL" id="MU394321">
    <property type="protein sequence ID" value="KAI6085805.1"/>
    <property type="molecule type" value="Genomic_DNA"/>
</dbReference>
<gene>
    <name evidence="1" type="ORF">F4821DRAFT_260507</name>
</gene>
<evidence type="ECO:0000313" key="2">
    <source>
        <dbReference type="Proteomes" id="UP001497680"/>
    </source>
</evidence>
<evidence type="ECO:0000313" key="1">
    <source>
        <dbReference type="EMBL" id="KAI6085805.1"/>
    </source>
</evidence>
<dbReference type="Proteomes" id="UP001497680">
    <property type="component" value="Unassembled WGS sequence"/>
</dbReference>
<sequence>MAANPNAPGPGPWLGPGAREPQFDPMARIAHLSGVLAQHNVPTNVIGEIFGTQQPVNRRQRFRDAARLRDANDRVVTCVACGGVCRPSVESSPISVPDGTNPRDKWDHPWLIKAKTGFLWWTREKWTWSAYQRSDAQQIELYRVLHFMGGPDRFIVAGLGDVCIDTTHAEMYLPIHRPCYNLALAFCRYQSQFKINFRDLSSPEGGAPSSIAHLYEIWMKRAILALRGTGPLRCPIPGPNNYDGIEFVSSLAEYGRILRGMPAPATQTFDPTGEPLQTTYTIVDRVTKLHRDETQRPAIQELRARIRALPIEIQTMIEDYMCPLELNESQLVCTRVLSPEVWKARLFRGKWFPWLYDLDLDQAEQAMDHEFGFHFDTDGSLDWELLCRQLAMPYVFGTSRTSNFQGILYGVKYLENRHRIWRLFDTARLVSGGTGVPYA</sequence>